<dbReference type="OrthoDB" id="1921190at2759"/>
<dbReference type="PANTHER" id="PTHR32011:SF6">
    <property type="entry name" value="KNR4_SMI1-LIKE DOMAIN-CONTAINING PROTEIN"/>
    <property type="match status" value="1"/>
</dbReference>
<gene>
    <name evidence="1" type="ORF">Cgig2_007249</name>
</gene>
<evidence type="ECO:0000313" key="1">
    <source>
        <dbReference type="EMBL" id="KAJ8451766.1"/>
    </source>
</evidence>
<sequence>MATNRGPKACFSFAAYAKGVIAALKSAGVHVSAGLSDAEISEVESAADFTFPPDLRAILAEGLPVGPGFPNWRSSSRHQLRLLTSLPALSLAKEVSRNNFWAHSCWGPRPDNKDDAIAVARSFLGRAPPLVPVFRHCYIPSQPDLAGNPVFYVRRNEVRLLSVDVGGFFKDTQFWRKDYLVLRGENQNGLSSEADSPAWATAARRVEFWTEVAEIGPSFRRWWSFGAGELGGCLEDVMWRLRDAGWGEDDVREMMMIDGDDAAAEERLRTAEEVRDREGVARHVRSLSRELLKGGWSIDDVVYSLSDEGKIESEILEGESWVDFQCGEKQYEEVDLERSLIERLQGGPLKAPPQLHELIVEIGSLMSRNWAINFYCAKRLANLVAAVLAELNKEQQLVTMTHLRSPLEGLQAALELDEEA</sequence>
<proteinExistence type="predicted"/>
<keyword evidence="2" id="KW-1185">Reference proteome</keyword>
<dbReference type="EMBL" id="JAKOGI010000007">
    <property type="protein sequence ID" value="KAJ8451766.1"/>
    <property type="molecule type" value="Genomic_DNA"/>
</dbReference>
<dbReference type="AlphaFoldDB" id="A0A9Q1KVP7"/>
<dbReference type="PANTHER" id="PTHR32011">
    <property type="entry name" value="OS08G0472400 PROTEIN"/>
    <property type="match status" value="1"/>
</dbReference>
<reference evidence="1" key="1">
    <citation type="submission" date="2022-04" db="EMBL/GenBank/DDBJ databases">
        <title>Carnegiea gigantea Genome sequencing and assembly v2.</title>
        <authorList>
            <person name="Copetti D."/>
            <person name="Sanderson M.J."/>
            <person name="Burquez A."/>
            <person name="Wojciechowski M.F."/>
        </authorList>
    </citation>
    <scope>NUCLEOTIDE SEQUENCE</scope>
    <source>
        <strain evidence="1">SGP5-SGP5p</strain>
        <tissue evidence="1">Aerial part</tissue>
    </source>
</reference>
<evidence type="ECO:0000313" key="2">
    <source>
        <dbReference type="Proteomes" id="UP001153076"/>
    </source>
</evidence>
<comment type="caution">
    <text evidence="1">The sequence shown here is derived from an EMBL/GenBank/DDBJ whole genome shotgun (WGS) entry which is preliminary data.</text>
</comment>
<organism evidence="1 2">
    <name type="scientific">Carnegiea gigantea</name>
    <dbReference type="NCBI Taxonomy" id="171969"/>
    <lineage>
        <taxon>Eukaryota</taxon>
        <taxon>Viridiplantae</taxon>
        <taxon>Streptophyta</taxon>
        <taxon>Embryophyta</taxon>
        <taxon>Tracheophyta</taxon>
        <taxon>Spermatophyta</taxon>
        <taxon>Magnoliopsida</taxon>
        <taxon>eudicotyledons</taxon>
        <taxon>Gunneridae</taxon>
        <taxon>Pentapetalae</taxon>
        <taxon>Caryophyllales</taxon>
        <taxon>Cactineae</taxon>
        <taxon>Cactaceae</taxon>
        <taxon>Cactoideae</taxon>
        <taxon>Echinocereeae</taxon>
        <taxon>Carnegiea</taxon>
    </lineage>
</organism>
<name>A0A9Q1KVP7_9CARY</name>
<accession>A0A9Q1KVP7</accession>
<dbReference type="Proteomes" id="UP001153076">
    <property type="component" value="Unassembled WGS sequence"/>
</dbReference>
<protein>
    <submittedName>
        <fullName evidence="1">Uncharacterized protein</fullName>
    </submittedName>
</protein>